<dbReference type="CDD" id="cd18186">
    <property type="entry name" value="BTB_POZ_ZBTB_KLHL-like"/>
    <property type="match status" value="1"/>
</dbReference>
<dbReference type="GO" id="GO:0016874">
    <property type="term" value="F:ligase activity"/>
    <property type="evidence" value="ECO:0007669"/>
    <property type="project" value="UniProtKB-KW"/>
</dbReference>
<evidence type="ECO:0000313" key="4">
    <source>
        <dbReference type="EMBL" id="EEF28381.1"/>
    </source>
</evidence>
<dbReference type="SUPFAM" id="SSF52047">
    <property type="entry name" value="RNI-like"/>
    <property type="match status" value="2"/>
</dbReference>
<dbReference type="InterPro" id="IPR032675">
    <property type="entry name" value="LRR_dom_sf"/>
</dbReference>
<dbReference type="SMART" id="SM00367">
    <property type="entry name" value="LRR_CC"/>
    <property type="match status" value="6"/>
</dbReference>
<feature type="domain" description="BTB" evidence="3">
    <location>
        <begin position="7"/>
        <end position="55"/>
    </location>
</feature>
<dbReference type="GO" id="GO:0019005">
    <property type="term" value="C:SCF ubiquitin ligase complex"/>
    <property type="evidence" value="ECO:0000318"/>
    <property type="project" value="GO_Central"/>
</dbReference>
<keyword evidence="4" id="KW-0436">Ligase</keyword>
<comment type="pathway">
    <text evidence="2">Protein modification; protein ubiquitination.</text>
</comment>
<dbReference type="Pfam" id="PF07707">
    <property type="entry name" value="BACK"/>
    <property type="match status" value="1"/>
</dbReference>
<dbReference type="Proteomes" id="UP000008311">
    <property type="component" value="Unassembled WGS sequence"/>
</dbReference>
<dbReference type="eggNOG" id="KOG1947">
    <property type="taxonomic scope" value="Eukaryota"/>
</dbReference>
<dbReference type="Gene3D" id="3.30.710.10">
    <property type="entry name" value="Potassium Channel Kv1.1, Chain A"/>
    <property type="match status" value="1"/>
</dbReference>
<dbReference type="SUPFAM" id="SSF54695">
    <property type="entry name" value="POZ domain"/>
    <property type="match status" value="1"/>
</dbReference>
<evidence type="ECO:0000259" key="3">
    <source>
        <dbReference type="PROSITE" id="PS50097"/>
    </source>
</evidence>
<sequence length="846" mass="95145">MGKAERLVEQSSYFHGLLSGSFSESNLNCVSIQWNMEVFVNVLKFVYGCQVDVTSKSFLSLFEAALYFGAELLLLKCKTWFSEVTSSKRSGLLKVQLEDLIHIWNFGLEHANDFVPELCASYLARNFMWAMYSKFFGDVPYNLLFHCIKHPHLTVYSERHLSDALLVWLNANREQLEALKKAEDDNTGILKQIRISVLPLWFAAGQRRSCYFSELAEESIEAIFRLMKNPPADSIGIFRDGNLDSIRIRLNEYSKKVDLSGCPQVTSVIVLLSLLPSSYCLDLTLRKSIRQSLINLDHLSRDQSGSRFWHKLPPTLSFEAVEKVDISKCPRLHLESTIEFFSKSFPSLRKLRAAYLLNFKTITLHKLMQNCPLISEVDLTVDITPLIPTQLSVISSRPSLSKISRLVLEGRSDISDLDLQYITELCVSLQYLNLKGCISVTDTGISNLISRCAKLHSILVCDTSFGINSIQALCSTIPNFGSSVVRLEKRCSDTLASKLQKLHMGGCIGVDTRSLLELISEMRTLTSLCLRDTCLIDDVLYSFSGSSLEILDVSNTMVISDAIVINFMTSLKHLELLSLCYCLGDISISSFKNSIPNLRKLKLERVTPWMTNNDLVVLTQNFVNLVEFSLVGCRHLTSDSLHIISHGWPGLISIHLEDCGEVTTTGVSSLFNCRALEDILLRHNGRGIQSSFILDAASKMPLLRKISLDLCDACEGDFDIPDGYLSSLVIFQTKMKFGILHSAWCSDPAEWLKMSANPKLHSSSPCEGLWTGERQLGRDHLLPLEFQLCILILKFVSVRQQILPKYCEDSEMQVPKILFKCLLPREQQKSSAQGHISAGLEHSEPQ</sequence>
<evidence type="ECO:0000313" key="5">
    <source>
        <dbReference type="Proteomes" id="UP000008311"/>
    </source>
</evidence>
<evidence type="ECO:0000256" key="1">
    <source>
        <dbReference type="ARBA" id="ARBA00002668"/>
    </source>
</evidence>
<dbReference type="SMART" id="SM00875">
    <property type="entry name" value="BACK"/>
    <property type="match status" value="1"/>
</dbReference>
<dbReference type="GO" id="GO:0031146">
    <property type="term" value="P:SCF-dependent proteasomal ubiquitin-dependent protein catabolic process"/>
    <property type="evidence" value="ECO:0000318"/>
    <property type="project" value="GO_Central"/>
</dbReference>
<dbReference type="InterPro" id="IPR000210">
    <property type="entry name" value="BTB/POZ_dom"/>
</dbReference>
<dbReference type="Pfam" id="PF00651">
    <property type="entry name" value="BTB"/>
    <property type="match status" value="1"/>
</dbReference>
<dbReference type="EMBL" id="EQ974665">
    <property type="protein sequence ID" value="EEF28381.1"/>
    <property type="molecule type" value="Genomic_DNA"/>
</dbReference>
<dbReference type="STRING" id="3988.B9T6Y1"/>
<dbReference type="InterPro" id="IPR011333">
    <property type="entry name" value="SKP1/BTB/POZ_sf"/>
</dbReference>
<dbReference type="InterPro" id="IPR006553">
    <property type="entry name" value="Leu-rich_rpt_Cys-con_subtyp"/>
</dbReference>
<keyword evidence="5" id="KW-1185">Reference proteome</keyword>
<accession>B9T6Y1</accession>
<gene>
    <name evidence="4" type="ORF">RCOM_0014190</name>
</gene>
<name>B9T6Y1_RICCO</name>
<reference evidence="5" key="1">
    <citation type="journal article" date="2010" name="Nat. Biotechnol.">
        <title>Draft genome sequence of the oilseed species Ricinus communis.</title>
        <authorList>
            <person name="Chan A.P."/>
            <person name="Crabtree J."/>
            <person name="Zhao Q."/>
            <person name="Lorenzi H."/>
            <person name="Orvis J."/>
            <person name="Puiu D."/>
            <person name="Melake-Berhan A."/>
            <person name="Jones K.M."/>
            <person name="Redman J."/>
            <person name="Chen G."/>
            <person name="Cahoon E.B."/>
            <person name="Gedil M."/>
            <person name="Stanke M."/>
            <person name="Haas B.J."/>
            <person name="Wortman J.R."/>
            <person name="Fraser-Liggett C.M."/>
            <person name="Ravel J."/>
            <person name="Rabinowicz P.D."/>
        </authorList>
    </citation>
    <scope>NUCLEOTIDE SEQUENCE [LARGE SCALE GENOMIC DNA]</scope>
    <source>
        <strain evidence="5">cv. Hale</strain>
    </source>
</reference>
<dbReference type="InParanoid" id="B9T6Y1"/>
<dbReference type="InterPro" id="IPR011705">
    <property type="entry name" value="BACK"/>
</dbReference>
<dbReference type="Gene3D" id="3.80.10.10">
    <property type="entry name" value="Ribonuclease Inhibitor"/>
    <property type="match status" value="2"/>
</dbReference>
<evidence type="ECO:0000256" key="2">
    <source>
        <dbReference type="ARBA" id="ARBA00004906"/>
    </source>
</evidence>
<dbReference type="PROSITE" id="PS50097">
    <property type="entry name" value="BTB"/>
    <property type="match status" value="1"/>
</dbReference>
<dbReference type="FunCoup" id="B9T6Y1">
    <property type="interactions" value="656"/>
</dbReference>
<dbReference type="PANTHER" id="PTHR13318">
    <property type="entry name" value="PARTNER OF PAIRED, ISOFORM B-RELATED"/>
    <property type="match status" value="1"/>
</dbReference>
<protein>
    <submittedName>
        <fullName evidence="4">Ubiquitin-protein ligase, putative</fullName>
    </submittedName>
</protein>
<dbReference type="AlphaFoldDB" id="B9T6Y1"/>
<dbReference type="Gene3D" id="1.25.40.420">
    <property type="match status" value="1"/>
</dbReference>
<proteinExistence type="predicted"/>
<comment type="function">
    <text evidence="1">May act as a substrate-specific adapter of an E3 ubiquitin-protein ligase complex (CUL3-RBX1-BTB) which mediates the ubiquitination and subsequent proteasomal degradation of target proteins.</text>
</comment>
<organism evidence="4 5">
    <name type="scientific">Ricinus communis</name>
    <name type="common">Castor bean</name>
    <dbReference type="NCBI Taxonomy" id="3988"/>
    <lineage>
        <taxon>Eukaryota</taxon>
        <taxon>Viridiplantae</taxon>
        <taxon>Streptophyta</taxon>
        <taxon>Embryophyta</taxon>
        <taxon>Tracheophyta</taxon>
        <taxon>Spermatophyta</taxon>
        <taxon>Magnoliopsida</taxon>
        <taxon>eudicotyledons</taxon>
        <taxon>Gunneridae</taxon>
        <taxon>Pentapetalae</taxon>
        <taxon>rosids</taxon>
        <taxon>fabids</taxon>
        <taxon>Malpighiales</taxon>
        <taxon>Euphorbiaceae</taxon>
        <taxon>Acalyphoideae</taxon>
        <taxon>Acalypheae</taxon>
        <taxon>Ricinus</taxon>
    </lineage>
</organism>